<protein>
    <submittedName>
        <fullName evidence="2">Putative calcineurin-like phosphoesterase</fullName>
    </submittedName>
</protein>
<organism evidence="2">
    <name type="scientific">viral metagenome</name>
    <dbReference type="NCBI Taxonomy" id="1070528"/>
    <lineage>
        <taxon>unclassified sequences</taxon>
        <taxon>metagenomes</taxon>
        <taxon>organismal metagenomes</taxon>
    </lineage>
</organism>
<dbReference type="EMBL" id="MT144987">
    <property type="protein sequence ID" value="QJI02268.1"/>
    <property type="molecule type" value="Genomic_DNA"/>
</dbReference>
<name>A0A6M3XZ18_9ZZZZ</name>
<evidence type="ECO:0000313" key="2">
    <source>
        <dbReference type="EMBL" id="QJI02268.1"/>
    </source>
</evidence>
<dbReference type="Pfam" id="PF00149">
    <property type="entry name" value="Metallophos"/>
    <property type="match status" value="1"/>
</dbReference>
<sequence length="298" mass="33684">MILAADIHLTDQQPTCRTDDYWEAQKRCFKFLLEQAKNDDCWLLLAGDLFDRARPSYNVLAWTADILREFDEVRILAVAGQHDLPYHRTDMLVASAMGVLDGAELLAIMDKTNTNFQWATETPISFHGASYGEDPPHALLSEINILLWHKMVSPTPLWPGHEPARPNALLRKYKSYDLIVTGDNHNTFVEEVDGRYLVNPGSMMRMTAAQADHKPVCFSWHPGEAPVAIPIPDTGEVIDRSHIEAQQARDERISAFVERLSGEYEVGLSFTNNLTKFFSTNKVFKAVERKVWEAVGGN</sequence>
<dbReference type="Gene3D" id="3.60.21.10">
    <property type="match status" value="1"/>
</dbReference>
<evidence type="ECO:0000259" key="1">
    <source>
        <dbReference type="Pfam" id="PF00149"/>
    </source>
</evidence>
<dbReference type="GO" id="GO:0016787">
    <property type="term" value="F:hydrolase activity"/>
    <property type="evidence" value="ECO:0007669"/>
    <property type="project" value="InterPro"/>
</dbReference>
<accession>A0A6M3XZ18</accession>
<feature type="domain" description="Calcineurin-like phosphoesterase" evidence="1">
    <location>
        <begin position="4"/>
        <end position="185"/>
    </location>
</feature>
<reference evidence="2" key="1">
    <citation type="submission" date="2020-03" db="EMBL/GenBank/DDBJ databases">
        <title>The deep terrestrial virosphere.</title>
        <authorList>
            <person name="Holmfeldt K."/>
            <person name="Nilsson E."/>
            <person name="Simone D."/>
            <person name="Lopez-Fernandez M."/>
            <person name="Wu X."/>
            <person name="de Brujin I."/>
            <person name="Lundin D."/>
            <person name="Andersson A."/>
            <person name="Bertilsson S."/>
            <person name="Dopson M."/>
        </authorList>
    </citation>
    <scope>NUCLEOTIDE SEQUENCE</scope>
    <source>
        <strain evidence="2">TM448B03047</strain>
    </source>
</reference>
<proteinExistence type="predicted"/>
<dbReference type="SUPFAM" id="SSF56300">
    <property type="entry name" value="Metallo-dependent phosphatases"/>
    <property type="match status" value="1"/>
</dbReference>
<gene>
    <name evidence="2" type="ORF">TM448B03047_0010</name>
</gene>
<dbReference type="InterPro" id="IPR050535">
    <property type="entry name" value="DNA_Repair-Maintenance_Comp"/>
</dbReference>
<dbReference type="InterPro" id="IPR029052">
    <property type="entry name" value="Metallo-depent_PP-like"/>
</dbReference>
<dbReference type="PANTHER" id="PTHR30337">
    <property type="entry name" value="COMPONENT OF ATP-DEPENDENT DSDNA EXONUCLEASE"/>
    <property type="match status" value="1"/>
</dbReference>
<dbReference type="InterPro" id="IPR004843">
    <property type="entry name" value="Calcineurin-like_PHP"/>
</dbReference>
<dbReference type="AlphaFoldDB" id="A0A6M3XZ18"/>